<dbReference type="RefSeq" id="WP_345722853.1">
    <property type="nucleotide sequence ID" value="NZ_BAABRU010000010.1"/>
</dbReference>
<dbReference type="SUPFAM" id="SSF54909">
    <property type="entry name" value="Dimeric alpha+beta barrel"/>
    <property type="match status" value="1"/>
</dbReference>
<comment type="caution">
    <text evidence="3">The sequence shown here is derived from an EMBL/GenBank/DDBJ whole genome shotgun (WGS) entry which is preliminary data.</text>
</comment>
<evidence type="ECO:0000256" key="1">
    <source>
        <dbReference type="ARBA" id="ARBA00007689"/>
    </source>
</evidence>
<dbReference type="InterPro" id="IPR005545">
    <property type="entry name" value="YCII"/>
</dbReference>
<gene>
    <name evidence="3" type="ORF">Hgul01_03046</name>
</gene>
<name>A0ABP9X417_9CHLR</name>
<protein>
    <recommendedName>
        <fullName evidence="2">YCII-related domain-containing protein</fullName>
    </recommendedName>
</protein>
<dbReference type="PANTHER" id="PTHR37828">
    <property type="entry name" value="GSR2449 PROTEIN"/>
    <property type="match status" value="1"/>
</dbReference>
<accession>A0ABP9X417</accession>
<sequence length="96" mass="10562">MLTYLVTLTIIVDRAIYEPHLPDHLAYLAQLKAAGHLLLSGPATDRRGGFVLLQADSLAAARDLVEGDPLVARGLDSYEIREWRITEGQPQQIVPS</sequence>
<evidence type="ECO:0000313" key="4">
    <source>
        <dbReference type="Proteomes" id="UP001428290"/>
    </source>
</evidence>
<evidence type="ECO:0000259" key="2">
    <source>
        <dbReference type="Pfam" id="PF03795"/>
    </source>
</evidence>
<organism evidence="3 4">
    <name type="scientific">Herpetosiphon gulosus</name>
    <dbReference type="NCBI Taxonomy" id="1973496"/>
    <lineage>
        <taxon>Bacteria</taxon>
        <taxon>Bacillati</taxon>
        <taxon>Chloroflexota</taxon>
        <taxon>Chloroflexia</taxon>
        <taxon>Herpetosiphonales</taxon>
        <taxon>Herpetosiphonaceae</taxon>
        <taxon>Herpetosiphon</taxon>
    </lineage>
</organism>
<dbReference type="EMBL" id="BAABRU010000010">
    <property type="protein sequence ID" value="GAA5529240.1"/>
    <property type="molecule type" value="Genomic_DNA"/>
</dbReference>
<dbReference type="Gene3D" id="3.30.70.1060">
    <property type="entry name" value="Dimeric alpha+beta barrel"/>
    <property type="match status" value="1"/>
</dbReference>
<dbReference type="Pfam" id="PF03795">
    <property type="entry name" value="YCII"/>
    <property type="match status" value="1"/>
</dbReference>
<dbReference type="InterPro" id="IPR011008">
    <property type="entry name" value="Dimeric_a/b-barrel"/>
</dbReference>
<dbReference type="Proteomes" id="UP001428290">
    <property type="component" value="Unassembled WGS sequence"/>
</dbReference>
<evidence type="ECO:0000313" key="3">
    <source>
        <dbReference type="EMBL" id="GAA5529240.1"/>
    </source>
</evidence>
<dbReference type="PANTHER" id="PTHR37828:SF1">
    <property type="entry name" value="YCII-RELATED DOMAIN-CONTAINING PROTEIN"/>
    <property type="match status" value="1"/>
</dbReference>
<keyword evidence="4" id="KW-1185">Reference proteome</keyword>
<reference evidence="3 4" key="1">
    <citation type="submission" date="2024-02" db="EMBL/GenBank/DDBJ databases">
        <title>Herpetosiphon gulosus NBRC 112829.</title>
        <authorList>
            <person name="Ichikawa N."/>
            <person name="Katano-Makiyama Y."/>
            <person name="Hidaka K."/>
        </authorList>
    </citation>
    <scope>NUCLEOTIDE SEQUENCE [LARGE SCALE GENOMIC DNA]</scope>
    <source>
        <strain evidence="3 4">NBRC 112829</strain>
    </source>
</reference>
<proteinExistence type="inferred from homology"/>
<feature type="domain" description="YCII-related" evidence="2">
    <location>
        <begin position="19"/>
        <end position="84"/>
    </location>
</feature>
<comment type="similarity">
    <text evidence="1">Belongs to the YciI family.</text>
</comment>